<feature type="domain" description="HNH nuclease" evidence="2">
    <location>
        <begin position="359"/>
        <end position="411"/>
    </location>
</feature>
<dbReference type="InterPro" id="IPR003615">
    <property type="entry name" value="HNH_nuc"/>
</dbReference>
<name>A0ABP7ZLS3_9MICO</name>
<dbReference type="EMBL" id="BAABBV010000001">
    <property type="protein sequence ID" value="GAA4162634.1"/>
    <property type="molecule type" value="Genomic_DNA"/>
</dbReference>
<comment type="caution">
    <text evidence="3">The sequence shown here is derived from an EMBL/GenBank/DDBJ whole genome shotgun (WGS) entry which is preliminary data.</text>
</comment>
<reference evidence="3" key="1">
    <citation type="journal article" date="2014" name="Int. J. Syst. Evol. Microbiol.">
        <title>Complete genome of a new Firmicutes species belonging to the dominant human colonic microbiota ('Ruminococcus bicirculans') reveals two chromosomes and a selective capacity to utilize plant glucans.</title>
        <authorList>
            <consortium name="NISC Comparative Sequencing Program"/>
            <person name="Wegmann U."/>
            <person name="Louis P."/>
            <person name="Goesmann A."/>
            <person name="Henrissat B."/>
            <person name="Duncan S.H."/>
            <person name="Flint H.J."/>
        </authorList>
    </citation>
    <scope>NUCLEOTIDE SEQUENCE</scope>
    <source>
        <strain evidence="3">JCM 17590</strain>
    </source>
</reference>
<evidence type="ECO:0000259" key="2">
    <source>
        <dbReference type="SMART" id="SM00507"/>
    </source>
</evidence>
<dbReference type="Gene3D" id="1.10.30.50">
    <property type="match status" value="1"/>
</dbReference>
<feature type="compositionally biased region" description="Basic residues" evidence="1">
    <location>
        <begin position="470"/>
        <end position="483"/>
    </location>
</feature>
<proteinExistence type="predicted"/>
<keyword evidence="3" id="KW-0540">Nuclease</keyword>
<keyword evidence="3" id="KW-0255">Endonuclease</keyword>
<dbReference type="InterPro" id="IPR003870">
    <property type="entry name" value="DUF222"/>
</dbReference>
<dbReference type="Pfam" id="PF02720">
    <property type="entry name" value="DUF222"/>
    <property type="match status" value="1"/>
</dbReference>
<accession>A0ABP7ZLS3</accession>
<feature type="region of interest" description="Disordered" evidence="1">
    <location>
        <begin position="446"/>
        <end position="483"/>
    </location>
</feature>
<keyword evidence="4" id="KW-1185">Reference proteome</keyword>
<dbReference type="SMART" id="SM00507">
    <property type="entry name" value="HNHc"/>
    <property type="match status" value="1"/>
</dbReference>
<evidence type="ECO:0000313" key="3">
    <source>
        <dbReference type="EMBL" id="GAA4162634.1"/>
    </source>
</evidence>
<evidence type="ECO:0000313" key="4">
    <source>
        <dbReference type="Proteomes" id="UP001415169"/>
    </source>
</evidence>
<dbReference type="GO" id="GO:0004519">
    <property type="term" value="F:endonuclease activity"/>
    <property type="evidence" value="ECO:0007669"/>
    <property type="project" value="UniProtKB-KW"/>
</dbReference>
<organism evidence="3 4">
    <name type="scientific">Gryllotalpicola daejeonensis</name>
    <dbReference type="NCBI Taxonomy" id="993087"/>
    <lineage>
        <taxon>Bacteria</taxon>
        <taxon>Bacillati</taxon>
        <taxon>Actinomycetota</taxon>
        <taxon>Actinomycetes</taxon>
        <taxon>Micrococcales</taxon>
        <taxon>Microbacteriaceae</taxon>
        <taxon>Gryllotalpicola</taxon>
    </lineage>
</organism>
<reference evidence="3" key="2">
    <citation type="submission" date="2023-12" db="EMBL/GenBank/DDBJ databases">
        <authorList>
            <person name="Sun Q."/>
            <person name="Inoue M."/>
        </authorList>
    </citation>
    <scope>NUCLEOTIDE SEQUENCE</scope>
    <source>
        <strain evidence="3">JCM 17590</strain>
    </source>
</reference>
<evidence type="ECO:0000256" key="1">
    <source>
        <dbReference type="SAM" id="MobiDB-lite"/>
    </source>
</evidence>
<sequence length="483" mass="52745">MTFEVPFDSGVTPLASDLGTSWQAELLERVCQGRREIAKIEAAEVRVLADLLMDAEGSAGEDAIDAGDVADVTRRHDLKVRSLATELAASLKISVRTAEQRLAEAWTLANELRATLAALEAGDISRAHAHEIITETAHLPSGSRVAAEAALLPWAKKLGLARFRKKAAQVLETLETESLRRRHERAFAKRHIELTPARDGMAHLDAYLELSDAARIKAGLENAAQEARAAGDARTGAQLEADFAVELLLDGQITIGSLDTQTDQARSTRDGKVSASPAREARTAAVKHRAAVTVDVLIPAETLAGKNDQPGLIPGLGVIDPFRARELVALAPSLRRILTDPITSAILDFDRTTYRVPAELKRVLKLRDQHCRAPGCGAPPKYTELDHSIAYARGGTTALTDLAHLCKNHHVLKHQAGWSLRQYLDGVLDWRAPSGRTYRTYPELTVPTRRTDPWNPPDTGEPAPFDGPKARKAHRARRRIPRN</sequence>
<dbReference type="Proteomes" id="UP001415169">
    <property type="component" value="Unassembled WGS sequence"/>
</dbReference>
<protein>
    <submittedName>
        <fullName evidence="3">HNH endonuclease signature motif containing protein</fullName>
    </submittedName>
</protein>
<keyword evidence="3" id="KW-0378">Hydrolase</keyword>
<dbReference type="CDD" id="cd00085">
    <property type="entry name" value="HNHc"/>
    <property type="match status" value="1"/>
</dbReference>
<gene>
    <name evidence="3" type="ORF">GCM10022286_21810</name>
</gene>